<accession>A0A1R2CL62</accession>
<reference evidence="2 3" key="1">
    <citation type="submission" date="2016-11" db="EMBL/GenBank/DDBJ databases">
        <title>The macronuclear genome of Stentor coeruleus: a giant cell with tiny introns.</title>
        <authorList>
            <person name="Slabodnick M."/>
            <person name="Ruby J.G."/>
            <person name="Reiff S.B."/>
            <person name="Swart E.C."/>
            <person name="Gosai S."/>
            <person name="Prabakaran S."/>
            <person name="Witkowska E."/>
            <person name="Larue G.E."/>
            <person name="Fisher S."/>
            <person name="Freeman R.M."/>
            <person name="Gunawardena J."/>
            <person name="Chu W."/>
            <person name="Stover N.A."/>
            <person name="Gregory B.D."/>
            <person name="Nowacki M."/>
            <person name="Derisi J."/>
            <person name="Roy S.W."/>
            <person name="Marshall W.F."/>
            <person name="Sood P."/>
        </authorList>
    </citation>
    <scope>NUCLEOTIDE SEQUENCE [LARGE SCALE GENOMIC DNA]</scope>
    <source>
        <strain evidence="2">WM001</strain>
    </source>
</reference>
<name>A0A1R2CL62_9CILI</name>
<dbReference type="Proteomes" id="UP000187209">
    <property type="component" value="Unassembled WGS sequence"/>
</dbReference>
<dbReference type="EMBL" id="MPUH01000118">
    <property type="protein sequence ID" value="OMJ89752.1"/>
    <property type="molecule type" value="Genomic_DNA"/>
</dbReference>
<evidence type="ECO:0000313" key="3">
    <source>
        <dbReference type="Proteomes" id="UP000187209"/>
    </source>
</evidence>
<organism evidence="2 3">
    <name type="scientific">Stentor coeruleus</name>
    <dbReference type="NCBI Taxonomy" id="5963"/>
    <lineage>
        <taxon>Eukaryota</taxon>
        <taxon>Sar</taxon>
        <taxon>Alveolata</taxon>
        <taxon>Ciliophora</taxon>
        <taxon>Postciliodesmatophora</taxon>
        <taxon>Heterotrichea</taxon>
        <taxon>Heterotrichida</taxon>
        <taxon>Stentoridae</taxon>
        <taxon>Stentor</taxon>
    </lineage>
</organism>
<gene>
    <name evidence="2" type="ORF">SteCoe_8019</name>
</gene>
<proteinExistence type="predicted"/>
<evidence type="ECO:0000256" key="1">
    <source>
        <dbReference type="SAM" id="Phobius"/>
    </source>
</evidence>
<keyword evidence="1" id="KW-1133">Transmembrane helix</keyword>
<dbReference type="OrthoDB" id="309010at2759"/>
<keyword evidence="3" id="KW-1185">Reference proteome</keyword>
<keyword evidence="1" id="KW-0472">Membrane</keyword>
<protein>
    <submittedName>
        <fullName evidence="2">Uncharacterized protein</fullName>
    </submittedName>
</protein>
<keyword evidence="1" id="KW-0812">Transmembrane</keyword>
<sequence>MLRQARTLTRLFSTVKPYYEEHYQYPGNPTNEEFTKYMHQNRKVYVQDSTLFKPKEQIEFNRTGELVLFESEVWRNNPVYFPYPHCLPTLLIPFNLYMYLENPFQMLWNSSTFFLWGAILGIYPYFEHYYNLRFHINRLSLLRGGKVLKVEHSNITGYRWKTWIFIDEIHRLSQDKQTLLPEKGIDSKVVNEQGQLDDNVFIQVENFVDVGRNTKNCILTLEKEGRVYHPEILSAVVRGFEVDTSNFRINTLHTERWLEPSTNL</sequence>
<comment type="caution">
    <text evidence="2">The sequence shown here is derived from an EMBL/GenBank/DDBJ whole genome shotgun (WGS) entry which is preliminary data.</text>
</comment>
<evidence type="ECO:0000313" key="2">
    <source>
        <dbReference type="EMBL" id="OMJ89752.1"/>
    </source>
</evidence>
<dbReference type="AlphaFoldDB" id="A0A1R2CL62"/>
<feature type="transmembrane region" description="Helical" evidence="1">
    <location>
        <begin position="106"/>
        <end position="126"/>
    </location>
</feature>